<dbReference type="InterPro" id="IPR035965">
    <property type="entry name" value="PAS-like_dom_sf"/>
</dbReference>
<accession>A0ABY5PLM7</accession>
<evidence type="ECO:0000313" key="4">
    <source>
        <dbReference type="EMBL" id="UUY05524.1"/>
    </source>
</evidence>
<feature type="domain" description="PAS" evidence="2">
    <location>
        <begin position="27"/>
        <end position="82"/>
    </location>
</feature>
<dbReference type="RefSeq" id="WP_353865971.1">
    <property type="nucleotide sequence ID" value="NZ_CP088295.1"/>
</dbReference>
<dbReference type="PROSITE" id="PS50112">
    <property type="entry name" value="PAS"/>
    <property type="match status" value="3"/>
</dbReference>
<dbReference type="CDD" id="cd00130">
    <property type="entry name" value="PAS"/>
    <property type="match status" value="3"/>
</dbReference>
<dbReference type="SUPFAM" id="SSF55785">
    <property type="entry name" value="PYP-like sensor domain (PAS domain)"/>
    <property type="match status" value="4"/>
</dbReference>
<sequence length="471" mass="51793">MPRSQAGSPANTPGPADRDGPPAVAPGDPDIRVFWERATELFAVVGADGVFLRVNPAWTRVLGWREEELIGRSALEFVHPDDIALTRGAAVDTTPDGRALREMQNRYRHKDGSVRWLRWSGYEEGGRWYGVGRDVTATHTSHDALRASEQRSRAVLDALREGLLVVDRDLRVREANERFAEMVGLRVEEIVGLQPPYPWWPHDPQEQEAVLRAGMAALPVSTEAEFRHRTGATFPALVDSVELPQRSGHPAMLTVIRDITELVAARNRLIEVHETAELSSWEWYAADDRVVVHATALSDARESYVTDSENSMAGVIPEHRDALRRLREEVAAGVREGFKLDIRIVDDRPVDWIELRGRALRDGRGVVVGVRGSAQDITARKRAEAQARAEADLLRRLGTPVVAVDADLRVTYANDAAASRFGRSREDVAGAAVEPLLGEAAAALRHDDGSPRTGLVEAGEVTVAIDAPPPI</sequence>
<gene>
    <name evidence="4" type="ORF">LRS13_08400</name>
</gene>
<dbReference type="SMART" id="SM00091">
    <property type="entry name" value="PAS"/>
    <property type="match status" value="3"/>
</dbReference>
<name>A0ABY5PLM7_9ACTN</name>
<keyword evidence="5" id="KW-1185">Reference proteome</keyword>
<dbReference type="InterPro" id="IPR052155">
    <property type="entry name" value="Biofilm_reg_signaling"/>
</dbReference>
<dbReference type="PROSITE" id="PS50113">
    <property type="entry name" value="PAC"/>
    <property type="match status" value="1"/>
</dbReference>
<dbReference type="InterPro" id="IPR013655">
    <property type="entry name" value="PAS_fold_3"/>
</dbReference>
<dbReference type="Gene3D" id="3.30.450.20">
    <property type="entry name" value="PAS domain"/>
    <property type="match status" value="4"/>
</dbReference>
<dbReference type="InterPro" id="IPR013767">
    <property type="entry name" value="PAS_fold"/>
</dbReference>
<feature type="domain" description="PAS" evidence="2">
    <location>
        <begin position="148"/>
        <end position="192"/>
    </location>
</feature>
<dbReference type="InterPro" id="IPR000700">
    <property type="entry name" value="PAS-assoc_C"/>
</dbReference>
<dbReference type="EMBL" id="CP088295">
    <property type="protein sequence ID" value="UUY05524.1"/>
    <property type="molecule type" value="Genomic_DNA"/>
</dbReference>
<evidence type="ECO:0000259" key="3">
    <source>
        <dbReference type="PROSITE" id="PS50113"/>
    </source>
</evidence>
<dbReference type="PANTHER" id="PTHR44757:SF2">
    <property type="entry name" value="BIOFILM ARCHITECTURE MAINTENANCE PROTEIN MBAA"/>
    <property type="match status" value="1"/>
</dbReference>
<dbReference type="NCBIfam" id="TIGR00229">
    <property type="entry name" value="sensory_box"/>
    <property type="match status" value="2"/>
</dbReference>
<dbReference type="PANTHER" id="PTHR44757">
    <property type="entry name" value="DIGUANYLATE CYCLASE DGCP"/>
    <property type="match status" value="1"/>
</dbReference>
<dbReference type="InterPro" id="IPR013656">
    <property type="entry name" value="PAS_4"/>
</dbReference>
<feature type="domain" description="PAC" evidence="3">
    <location>
        <begin position="336"/>
        <end position="389"/>
    </location>
</feature>
<feature type="domain" description="PAS" evidence="2">
    <location>
        <begin position="386"/>
        <end position="430"/>
    </location>
</feature>
<feature type="compositionally biased region" description="Polar residues" evidence="1">
    <location>
        <begin position="1"/>
        <end position="11"/>
    </location>
</feature>
<reference evidence="5" key="1">
    <citation type="submission" date="2021-11" db="EMBL/GenBank/DDBJ databases">
        <title>Cultivation dependent microbiological survey of springs from the worlds oldest radium mine currently devoted to the extraction of radon-saturated water.</title>
        <authorList>
            <person name="Kapinusova G."/>
            <person name="Smrhova T."/>
            <person name="Strejcek M."/>
            <person name="Suman J."/>
            <person name="Jani K."/>
            <person name="Pajer P."/>
            <person name="Uhlik O."/>
        </authorList>
    </citation>
    <scope>NUCLEOTIDE SEQUENCE [LARGE SCALE GENOMIC DNA]</scope>
    <source>
        <strain evidence="5">J379</strain>
    </source>
</reference>
<evidence type="ECO:0000259" key="2">
    <source>
        <dbReference type="PROSITE" id="PS50112"/>
    </source>
</evidence>
<dbReference type="SMART" id="SM00086">
    <property type="entry name" value="PAC"/>
    <property type="match status" value="3"/>
</dbReference>
<dbReference type="Pfam" id="PF00989">
    <property type="entry name" value="PAS"/>
    <property type="match status" value="1"/>
</dbReference>
<organism evidence="4 5">
    <name type="scientific">Svornostia abyssi</name>
    <dbReference type="NCBI Taxonomy" id="2898438"/>
    <lineage>
        <taxon>Bacteria</taxon>
        <taxon>Bacillati</taxon>
        <taxon>Actinomycetota</taxon>
        <taxon>Thermoleophilia</taxon>
        <taxon>Solirubrobacterales</taxon>
        <taxon>Baekduiaceae</taxon>
        <taxon>Svornostia</taxon>
    </lineage>
</organism>
<dbReference type="InterPro" id="IPR000014">
    <property type="entry name" value="PAS"/>
</dbReference>
<evidence type="ECO:0000313" key="5">
    <source>
        <dbReference type="Proteomes" id="UP001058860"/>
    </source>
</evidence>
<dbReference type="Pfam" id="PF08448">
    <property type="entry name" value="PAS_4"/>
    <property type="match status" value="1"/>
</dbReference>
<dbReference type="Pfam" id="PF08447">
    <property type="entry name" value="PAS_3"/>
    <property type="match status" value="1"/>
</dbReference>
<feature type="region of interest" description="Disordered" evidence="1">
    <location>
        <begin position="1"/>
        <end position="29"/>
    </location>
</feature>
<proteinExistence type="predicted"/>
<dbReference type="Proteomes" id="UP001058860">
    <property type="component" value="Chromosome"/>
</dbReference>
<protein>
    <submittedName>
        <fullName evidence="4">PAS domain S-box protein</fullName>
    </submittedName>
</protein>
<evidence type="ECO:0000256" key="1">
    <source>
        <dbReference type="SAM" id="MobiDB-lite"/>
    </source>
</evidence>
<dbReference type="InterPro" id="IPR001610">
    <property type="entry name" value="PAC"/>
</dbReference>